<dbReference type="InterPro" id="IPR006195">
    <property type="entry name" value="aa-tRNA-synth_II"/>
</dbReference>
<dbReference type="CDD" id="cd00773">
    <property type="entry name" value="HisRS-like_core"/>
    <property type="match status" value="1"/>
</dbReference>
<dbReference type="NCBIfam" id="TIGR00442">
    <property type="entry name" value="hisS"/>
    <property type="match status" value="1"/>
</dbReference>
<keyword evidence="12" id="KW-1185">Reference proteome</keyword>
<evidence type="ECO:0000313" key="11">
    <source>
        <dbReference type="EMBL" id="MDJ1128535.1"/>
    </source>
</evidence>
<dbReference type="PROSITE" id="PS50862">
    <property type="entry name" value="AA_TRNA_LIGASE_II"/>
    <property type="match status" value="1"/>
</dbReference>
<keyword evidence="2 9" id="KW-0963">Cytoplasm</keyword>
<evidence type="ECO:0000256" key="8">
    <source>
        <dbReference type="ARBA" id="ARBA00047639"/>
    </source>
</evidence>
<dbReference type="EC" id="6.1.1.21" evidence="9"/>
<dbReference type="InterPro" id="IPR036621">
    <property type="entry name" value="Anticodon-bd_dom_sf"/>
</dbReference>
<dbReference type="InterPro" id="IPR041715">
    <property type="entry name" value="HisRS-like_core"/>
</dbReference>
<name>A0ABT6ZHL0_9ACTN</name>
<dbReference type="PIRSF" id="PIRSF001549">
    <property type="entry name" value="His-tRNA_synth"/>
    <property type="match status" value="1"/>
</dbReference>
<dbReference type="Pfam" id="PF03129">
    <property type="entry name" value="HGTP_anticodon"/>
    <property type="match status" value="1"/>
</dbReference>
<evidence type="ECO:0000256" key="9">
    <source>
        <dbReference type="HAMAP-Rule" id="MF_00127"/>
    </source>
</evidence>
<dbReference type="InterPro" id="IPR045864">
    <property type="entry name" value="aa-tRNA-synth_II/BPL/LPL"/>
</dbReference>
<comment type="subcellular location">
    <subcellularLocation>
        <location evidence="9">Cytoplasm</location>
    </subcellularLocation>
</comment>
<dbReference type="EMBL" id="JASJEX010000001">
    <property type="protein sequence ID" value="MDJ1128535.1"/>
    <property type="molecule type" value="Genomic_DNA"/>
</dbReference>
<keyword evidence="6 9" id="KW-0648">Protein biosynthesis</keyword>
<dbReference type="SUPFAM" id="SSF55681">
    <property type="entry name" value="Class II aaRS and biotin synthetases"/>
    <property type="match status" value="1"/>
</dbReference>
<dbReference type="PANTHER" id="PTHR43707">
    <property type="entry name" value="HISTIDYL-TRNA SYNTHETASE"/>
    <property type="match status" value="1"/>
</dbReference>
<evidence type="ECO:0000313" key="12">
    <source>
        <dbReference type="Proteomes" id="UP001431693"/>
    </source>
</evidence>
<protein>
    <recommendedName>
        <fullName evidence="9">Histidine--tRNA ligase</fullName>
        <ecNumber evidence="9">6.1.1.21</ecNumber>
    </recommendedName>
    <alternativeName>
        <fullName evidence="9">Histidyl-tRNA synthetase</fullName>
        <shortName evidence="9">HisRS</shortName>
    </alternativeName>
</protein>
<proteinExistence type="inferred from homology"/>
<dbReference type="InterPro" id="IPR033656">
    <property type="entry name" value="HisRS_anticodon"/>
</dbReference>
<keyword evidence="5 9" id="KW-0067">ATP-binding</keyword>
<evidence type="ECO:0000256" key="6">
    <source>
        <dbReference type="ARBA" id="ARBA00022917"/>
    </source>
</evidence>
<comment type="similarity">
    <text evidence="1 9">Belongs to the class-II aminoacyl-tRNA synthetase family.</text>
</comment>
<dbReference type="CDD" id="cd00859">
    <property type="entry name" value="HisRS_anticodon"/>
    <property type="match status" value="1"/>
</dbReference>
<keyword evidence="3 9" id="KW-0436">Ligase</keyword>
<dbReference type="InterPro" id="IPR004154">
    <property type="entry name" value="Anticodon-bd"/>
</dbReference>
<evidence type="ECO:0000256" key="5">
    <source>
        <dbReference type="ARBA" id="ARBA00022840"/>
    </source>
</evidence>
<reference evidence="11" key="1">
    <citation type="submission" date="2023-05" db="EMBL/GenBank/DDBJ databases">
        <title>[olsenella] sp. nov., isolated from a pig farm feces dump.</title>
        <authorList>
            <person name="Chang Y.-H."/>
        </authorList>
    </citation>
    <scope>NUCLEOTIDE SEQUENCE</scope>
    <source>
        <strain evidence="11">YH-ols2217</strain>
    </source>
</reference>
<sequence>MQAKKPEGTEDLFGARMRAWQAMQATAADVFGRYGFSAIETPAMEQVDVFVHGIGQSTDVVRKEMFRVFSGQNFANVLEAGTDAKLKPGKRLALRPEGTAGFVRAAVENTFVPQGGAPVKMWYAGPMFRGERVQKGRLRQFHQVGAEVLGAPDPALDAEVIIMLMDFYEELGLDRSKMRLLINSMGDPACRPAYRDAVATFIREHADEMCEECLVRADTNPLRAFDCKNDACRAVMADAPLITDALCDECAEHYAKVKQYLDEAGIAYEEDPTLVRGLDYYTRTVFEVQVTEGMGAQSAIGGGGRYDGLMELEGGKPTPGIGFAVGFERIMLALEAQGVNLAGPEPTCVYVVSAAPECRDAVFRACLGLRRAGVTAEADYQGRSMKSQMKQADKHHARLCVIIGPDELAAGEATVRDMRTHEQRSVPLENLACDVRDLVNDDAFAQADFPA</sequence>
<gene>
    <name evidence="9 11" type="primary">hisS</name>
    <name evidence="11" type="ORF">QJ043_00335</name>
</gene>
<dbReference type="Gene3D" id="3.40.50.800">
    <property type="entry name" value="Anticodon-binding domain"/>
    <property type="match status" value="1"/>
</dbReference>
<evidence type="ECO:0000256" key="1">
    <source>
        <dbReference type="ARBA" id="ARBA00008226"/>
    </source>
</evidence>
<evidence type="ECO:0000256" key="3">
    <source>
        <dbReference type="ARBA" id="ARBA00022598"/>
    </source>
</evidence>
<keyword evidence="7 9" id="KW-0030">Aminoacyl-tRNA synthetase</keyword>
<comment type="subunit">
    <text evidence="9">Homodimer.</text>
</comment>
<evidence type="ECO:0000256" key="2">
    <source>
        <dbReference type="ARBA" id="ARBA00022490"/>
    </source>
</evidence>
<keyword evidence="4 9" id="KW-0547">Nucleotide-binding</keyword>
<accession>A0ABT6ZHL0</accession>
<organism evidence="11 12">
    <name type="scientific">Kribbibacterium absianum</name>
    <dbReference type="NCBI Taxonomy" id="3044210"/>
    <lineage>
        <taxon>Bacteria</taxon>
        <taxon>Bacillati</taxon>
        <taxon>Actinomycetota</taxon>
        <taxon>Coriobacteriia</taxon>
        <taxon>Coriobacteriales</taxon>
        <taxon>Kribbibacteriaceae</taxon>
        <taxon>Kribbibacterium</taxon>
    </lineage>
</organism>
<comment type="catalytic activity">
    <reaction evidence="8 9">
        <text>tRNA(His) + L-histidine + ATP = L-histidyl-tRNA(His) + AMP + diphosphate + H(+)</text>
        <dbReference type="Rhea" id="RHEA:17313"/>
        <dbReference type="Rhea" id="RHEA-COMP:9665"/>
        <dbReference type="Rhea" id="RHEA-COMP:9689"/>
        <dbReference type="ChEBI" id="CHEBI:15378"/>
        <dbReference type="ChEBI" id="CHEBI:30616"/>
        <dbReference type="ChEBI" id="CHEBI:33019"/>
        <dbReference type="ChEBI" id="CHEBI:57595"/>
        <dbReference type="ChEBI" id="CHEBI:78442"/>
        <dbReference type="ChEBI" id="CHEBI:78527"/>
        <dbReference type="ChEBI" id="CHEBI:456215"/>
        <dbReference type="EC" id="6.1.1.21"/>
    </reaction>
</comment>
<feature type="domain" description="Aminoacyl-transfer RNA synthetases class-II family profile" evidence="10">
    <location>
        <begin position="1"/>
        <end position="344"/>
    </location>
</feature>
<dbReference type="Gene3D" id="3.30.930.10">
    <property type="entry name" value="Bira Bifunctional Protein, Domain 2"/>
    <property type="match status" value="1"/>
</dbReference>
<dbReference type="GO" id="GO:0004821">
    <property type="term" value="F:histidine-tRNA ligase activity"/>
    <property type="evidence" value="ECO:0007669"/>
    <property type="project" value="UniProtKB-EC"/>
</dbReference>
<dbReference type="Pfam" id="PF13393">
    <property type="entry name" value="tRNA-synt_His"/>
    <property type="match status" value="1"/>
</dbReference>
<dbReference type="InterPro" id="IPR004516">
    <property type="entry name" value="HisRS/HisZ"/>
</dbReference>
<dbReference type="Proteomes" id="UP001431693">
    <property type="component" value="Unassembled WGS sequence"/>
</dbReference>
<comment type="caution">
    <text evidence="11">The sequence shown here is derived from an EMBL/GenBank/DDBJ whole genome shotgun (WGS) entry which is preliminary data.</text>
</comment>
<evidence type="ECO:0000259" key="10">
    <source>
        <dbReference type="PROSITE" id="PS50862"/>
    </source>
</evidence>
<evidence type="ECO:0000256" key="7">
    <source>
        <dbReference type="ARBA" id="ARBA00023146"/>
    </source>
</evidence>
<dbReference type="InterPro" id="IPR015807">
    <property type="entry name" value="His-tRNA-ligase"/>
</dbReference>
<dbReference type="RefSeq" id="WP_283712179.1">
    <property type="nucleotide sequence ID" value="NZ_JASJEW010000001.1"/>
</dbReference>
<evidence type="ECO:0000256" key="4">
    <source>
        <dbReference type="ARBA" id="ARBA00022741"/>
    </source>
</evidence>
<dbReference type="SUPFAM" id="SSF52954">
    <property type="entry name" value="Class II aaRS ABD-related"/>
    <property type="match status" value="1"/>
</dbReference>
<dbReference type="HAMAP" id="MF_00127">
    <property type="entry name" value="His_tRNA_synth"/>
    <property type="match status" value="1"/>
</dbReference>
<dbReference type="PANTHER" id="PTHR43707:SF1">
    <property type="entry name" value="HISTIDINE--TRNA LIGASE, MITOCHONDRIAL-RELATED"/>
    <property type="match status" value="1"/>
</dbReference>